<name>A0A1I5VMH3_9BACT</name>
<dbReference type="Proteomes" id="UP000199031">
    <property type="component" value="Unassembled WGS sequence"/>
</dbReference>
<protein>
    <recommendedName>
        <fullName evidence="2">DUF6799 domain-containing protein</fullName>
    </recommendedName>
</protein>
<dbReference type="AlphaFoldDB" id="A0A1I5VMH3"/>
<accession>A0A1I5VMH3</accession>
<keyword evidence="4" id="KW-1185">Reference proteome</keyword>
<sequence>MKKFIPVVFMALLAACNSSSSDTSAEDTMVVMPDTDITADTTTVVATEVYTPSEGDVIYKDGKTMVMRNDDWVVVDKEITLDNGVVVYNDGTVKRDKAAIKLEEGEVVNKAGNFFDKTGKAIDNAWQDTKDAVKDAGQAVGDAAKKAGKKIDTIFDKKK</sequence>
<evidence type="ECO:0000256" key="1">
    <source>
        <dbReference type="SAM" id="SignalP"/>
    </source>
</evidence>
<reference evidence="3 4" key="1">
    <citation type="submission" date="2016-10" db="EMBL/GenBank/DDBJ databases">
        <authorList>
            <person name="de Groot N.N."/>
        </authorList>
    </citation>
    <scope>NUCLEOTIDE SEQUENCE [LARGE SCALE GENOMIC DNA]</scope>
    <source>
        <strain evidence="3 4">DSM 28286</strain>
    </source>
</reference>
<gene>
    <name evidence="3" type="ORF">SAMN05444277_10586</name>
</gene>
<dbReference type="PROSITE" id="PS51257">
    <property type="entry name" value="PROKAR_LIPOPROTEIN"/>
    <property type="match status" value="1"/>
</dbReference>
<evidence type="ECO:0000259" key="2">
    <source>
        <dbReference type="Pfam" id="PF20606"/>
    </source>
</evidence>
<proteinExistence type="predicted"/>
<organism evidence="3 4">
    <name type="scientific">Parafilimonas terrae</name>
    <dbReference type="NCBI Taxonomy" id="1465490"/>
    <lineage>
        <taxon>Bacteria</taxon>
        <taxon>Pseudomonadati</taxon>
        <taxon>Bacteroidota</taxon>
        <taxon>Chitinophagia</taxon>
        <taxon>Chitinophagales</taxon>
        <taxon>Chitinophagaceae</taxon>
        <taxon>Parafilimonas</taxon>
    </lineage>
</organism>
<dbReference type="STRING" id="1465490.SAMN05444277_10586"/>
<dbReference type="RefSeq" id="WP_090657837.1">
    <property type="nucleotide sequence ID" value="NZ_FOXQ01000005.1"/>
</dbReference>
<dbReference type="Pfam" id="PF20606">
    <property type="entry name" value="DUF6799"/>
    <property type="match status" value="1"/>
</dbReference>
<feature type="chain" id="PRO_5011493566" description="DUF6799 domain-containing protein" evidence="1">
    <location>
        <begin position="26"/>
        <end position="159"/>
    </location>
</feature>
<dbReference type="EMBL" id="FOXQ01000005">
    <property type="protein sequence ID" value="SFQ08768.1"/>
    <property type="molecule type" value="Genomic_DNA"/>
</dbReference>
<dbReference type="OrthoDB" id="663669at2"/>
<evidence type="ECO:0000313" key="4">
    <source>
        <dbReference type="Proteomes" id="UP000199031"/>
    </source>
</evidence>
<keyword evidence="1" id="KW-0732">Signal</keyword>
<feature type="domain" description="DUF6799" evidence="2">
    <location>
        <begin position="57"/>
        <end position="113"/>
    </location>
</feature>
<dbReference type="InterPro" id="IPR046478">
    <property type="entry name" value="DUF6799"/>
</dbReference>
<feature type="signal peptide" evidence="1">
    <location>
        <begin position="1"/>
        <end position="25"/>
    </location>
</feature>
<evidence type="ECO:0000313" key="3">
    <source>
        <dbReference type="EMBL" id="SFQ08768.1"/>
    </source>
</evidence>